<evidence type="ECO:0008006" key="3">
    <source>
        <dbReference type="Google" id="ProtNLM"/>
    </source>
</evidence>
<dbReference type="EMBL" id="FNPR01000001">
    <property type="protein sequence ID" value="SDY28138.1"/>
    <property type="molecule type" value="Genomic_DNA"/>
</dbReference>
<evidence type="ECO:0000313" key="2">
    <source>
        <dbReference type="Proteomes" id="UP000199026"/>
    </source>
</evidence>
<dbReference type="GeneID" id="78123907"/>
<proteinExistence type="predicted"/>
<dbReference type="AlphaFoldDB" id="A0A1H3IM43"/>
<name>A0A1H3IM43_9RHOB</name>
<evidence type="ECO:0000313" key="1">
    <source>
        <dbReference type="EMBL" id="SDY28138.1"/>
    </source>
</evidence>
<dbReference type="Proteomes" id="UP000199026">
    <property type="component" value="Unassembled WGS sequence"/>
</dbReference>
<dbReference type="RefSeq" id="WP_089888492.1">
    <property type="nucleotide sequence ID" value="NZ_CALJFH010000034.1"/>
</dbReference>
<dbReference type="STRING" id="576131.SAMN05444486_1011126"/>
<reference evidence="1 2" key="1">
    <citation type="submission" date="2016-10" db="EMBL/GenBank/DDBJ databases">
        <authorList>
            <person name="de Groot N.N."/>
        </authorList>
    </citation>
    <scope>NUCLEOTIDE SEQUENCE [LARGE SCALE GENOMIC DNA]</scope>
    <source>
        <strain evidence="1 2">DSM 24677</strain>
    </source>
</reference>
<accession>A0A1H3IM43</accession>
<organism evidence="1 2">
    <name type="scientific">Lentibacter algarum</name>
    <dbReference type="NCBI Taxonomy" id="576131"/>
    <lineage>
        <taxon>Bacteria</taxon>
        <taxon>Pseudomonadati</taxon>
        <taxon>Pseudomonadota</taxon>
        <taxon>Alphaproteobacteria</taxon>
        <taxon>Rhodobacterales</taxon>
        <taxon>Roseobacteraceae</taxon>
        <taxon>Lentibacter</taxon>
    </lineage>
</organism>
<protein>
    <recommendedName>
        <fullName evidence="3">Lipoprotein</fullName>
    </recommendedName>
</protein>
<keyword evidence="2" id="KW-1185">Reference proteome</keyword>
<sequence>MRIILTTALVSALALPGCGGSSGGSAYNPLNWFGKSRNETVAPEATNALIPQKSAFRRERAAPEGVAVAQILALAIEPAAGGAILRATGLSPTLGAYDVRLVPEFDLEVDGPLQTLEYSLKTEYSTRSRPAAPQRSRELTAAVFISDEDLEGVRTIRVTGAENARSVRR</sequence>
<gene>
    <name evidence="1" type="ORF">SAMN05444486_1011126</name>
</gene>
<dbReference type="OrthoDB" id="7773807at2"/>